<feature type="compositionally biased region" description="Polar residues" evidence="1">
    <location>
        <begin position="39"/>
        <end position="58"/>
    </location>
</feature>
<name>A0A6C0HUJ6_9ZZZZ</name>
<organism evidence="2">
    <name type="scientific">viral metagenome</name>
    <dbReference type="NCBI Taxonomy" id="1070528"/>
    <lineage>
        <taxon>unclassified sequences</taxon>
        <taxon>metagenomes</taxon>
        <taxon>organismal metagenomes</taxon>
    </lineage>
</organism>
<accession>A0A6C0HUJ6</accession>
<evidence type="ECO:0000313" key="2">
    <source>
        <dbReference type="EMBL" id="QHT84144.1"/>
    </source>
</evidence>
<evidence type="ECO:0000256" key="1">
    <source>
        <dbReference type="SAM" id="MobiDB-lite"/>
    </source>
</evidence>
<proteinExistence type="predicted"/>
<reference evidence="2" key="1">
    <citation type="journal article" date="2020" name="Nature">
        <title>Giant virus diversity and host interactions through global metagenomics.</title>
        <authorList>
            <person name="Schulz F."/>
            <person name="Roux S."/>
            <person name="Paez-Espino D."/>
            <person name="Jungbluth S."/>
            <person name="Walsh D.A."/>
            <person name="Denef V.J."/>
            <person name="McMahon K.D."/>
            <person name="Konstantinidis K.T."/>
            <person name="Eloe-Fadrosh E.A."/>
            <person name="Kyrpides N.C."/>
            <person name="Woyke T."/>
        </authorList>
    </citation>
    <scope>NUCLEOTIDE SEQUENCE</scope>
    <source>
        <strain evidence="2">GVMAG-M-3300023184-16</strain>
    </source>
</reference>
<sequence>MQKKGGCGCSMKFGGGKRHHKKTMKKRSRRSSKGGNIYPLNQNPVVAGTNLSARNNISGGKRKKMRGGMFQTLTNSLINKDPLLGGNPGSLLGFGSSGGTQNAINIVSGKTDVVGTNMKPLV</sequence>
<feature type="compositionally biased region" description="Basic residues" evidence="1">
    <location>
        <begin position="15"/>
        <end position="32"/>
    </location>
</feature>
<dbReference type="AlphaFoldDB" id="A0A6C0HUJ6"/>
<feature type="region of interest" description="Disordered" evidence="1">
    <location>
        <begin position="1"/>
        <end position="65"/>
    </location>
</feature>
<protein>
    <submittedName>
        <fullName evidence="2">Uncharacterized protein</fullName>
    </submittedName>
</protein>
<dbReference type="EMBL" id="MN740015">
    <property type="protein sequence ID" value="QHT84144.1"/>
    <property type="molecule type" value="Genomic_DNA"/>
</dbReference>